<dbReference type="GO" id="GO:0022857">
    <property type="term" value="F:transmembrane transporter activity"/>
    <property type="evidence" value="ECO:0007669"/>
    <property type="project" value="TreeGrafter"/>
</dbReference>
<evidence type="ECO:0000256" key="1">
    <source>
        <dbReference type="ARBA" id="ARBA00004141"/>
    </source>
</evidence>
<proteinExistence type="predicted"/>
<evidence type="ECO:0000256" key="5">
    <source>
        <dbReference type="ARBA" id="ARBA00023136"/>
    </source>
</evidence>
<dbReference type="GO" id="GO:0016020">
    <property type="term" value="C:membrane"/>
    <property type="evidence" value="ECO:0007669"/>
    <property type="project" value="UniProtKB-SubCell"/>
</dbReference>
<dbReference type="PANTHER" id="PTHR23506:SF26">
    <property type="entry name" value="MFS-TYPE TRANSPORTER SLC18B1"/>
    <property type="match status" value="1"/>
</dbReference>
<protein>
    <submittedName>
        <fullName evidence="8">Uncharacterized protein</fullName>
    </submittedName>
</protein>
<reference evidence="8" key="1">
    <citation type="submission" date="2021-06" db="EMBL/GenBank/DDBJ databases">
        <authorList>
            <person name="Hodson N. C."/>
            <person name="Mongue J. A."/>
            <person name="Jaron S. K."/>
        </authorList>
    </citation>
    <scope>NUCLEOTIDE SEQUENCE</scope>
</reference>
<gene>
    <name evidence="8" type="ORF">AFUS01_LOCUS35669</name>
</gene>
<dbReference type="PANTHER" id="PTHR23506">
    <property type="entry name" value="GH10249P"/>
    <property type="match status" value="1"/>
</dbReference>
<evidence type="ECO:0000256" key="3">
    <source>
        <dbReference type="ARBA" id="ARBA00022692"/>
    </source>
</evidence>
<feature type="region of interest" description="Disordered" evidence="6">
    <location>
        <begin position="1"/>
        <end position="61"/>
    </location>
</feature>
<dbReference type="InterPro" id="IPR050930">
    <property type="entry name" value="MFS_Vesicular_Transporter"/>
</dbReference>
<evidence type="ECO:0000256" key="4">
    <source>
        <dbReference type="ARBA" id="ARBA00022989"/>
    </source>
</evidence>
<name>A0A8J2PS60_9HEXA</name>
<dbReference type="AlphaFoldDB" id="A0A8J2PS60"/>
<keyword evidence="4 7" id="KW-1133">Transmembrane helix</keyword>
<sequence>MEILNSHSLSLSTEACTRDQKNPNQCSEFEKSFRQNPGNKNGLRLNEKYPDSGGTGRNPSKVGFTRRQWTTFVIFGCANVLATTTVSLQSPFYPQEAEKKGATATEYGLVFGVFQLTVFITSPIFGTLIGSVIPPKMMFYLGIFIT</sequence>
<organism evidence="8 9">
    <name type="scientific">Allacma fusca</name>
    <dbReference type="NCBI Taxonomy" id="39272"/>
    <lineage>
        <taxon>Eukaryota</taxon>
        <taxon>Metazoa</taxon>
        <taxon>Ecdysozoa</taxon>
        <taxon>Arthropoda</taxon>
        <taxon>Hexapoda</taxon>
        <taxon>Collembola</taxon>
        <taxon>Symphypleona</taxon>
        <taxon>Sminthuridae</taxon>
        <taxon>Allacma</taxon>
    </lineage>
</organism>
<evidence type="ECO:0000256" key="2">
    <source>
        <dbReference type="ARBA" id="ARBA00022448"/>
    </source>
</evidence>
<dbReference type="OrthoDB" id="446368at2759"/>
<keyword evidence="3 7" id="KW-0812">Transmembrane</keyword>
<evidence type="ECO:0000313" key="9">
    <source>
        <dbReference type="Proteomes" id="UP000708208"/>
    </source>
</evidence>
<evidence type="ECO:0000256" key="6">
    <source>
        <dbReference type="SAM" id="MobiDB-lite"/>
    </source>
</evidence>
<dbReference type="Proteomes" id="UP000708208">
    <property type="component" value="Unassembled WGS sequence"/>
</dbReference>
<comment type="subcellular location">
    <subcellularLocation>
        <location evidence="1">Membrane</location>
        <topology evidence="1">Multi-pass membrane protein</topology>
    </subcellularLocation>
</comment>
<keyword evidence="2" id="KW-0813">Transport</keyword>
<feature type="transmembrane region" description="Helical" evidence="7">
    <location>
        <begin position="69"/>
        <end position="88"/>
    </location>
</feature>
<feature type="non-terminal residue" evidence="8">
    <location>
        <position position="146"/>
    </location>
</feature>
<keyword evidence="9" id="KW-1185">Reference proteome</keyword>
<feature type="transmembrane region" description="Helical" evidence="7">
    <location>
        <begin position="108"/>
        <end position="133"/>
    </location>
</feature>
<accession>A0A8J2PS60</accession>
<keyword evidence="5 7" id="KW-0472">Membrane</keyword>
<dbReference type="EMBL" id="CAJVCH010536739">
    <property type="protein sequence ID" value="CAG7825566.1"/>
    <property type="molecule type" value="Genomic_DNA"/>
</dbReference>
<feature type="compositionally biased region" description="Polar residues" evidence="6">
    <location>
        <begin position="1"/>
        <end position="15"/>
    </location>
</feature>
<comment type="caution">
    <text evidence="8">The sequence shown here is derived from an EMBL/GenBank/DDBJ whole genome shotgun (WGS) entry which is preliminary data.</text>
</comment>
<evidence type="ECO:0000313" key="8">
    <source>
        <dbReference type="EMBL" id="CAG7825566.1"/>
    </source>
</evidence>
<evidence type="ECO:0000256" key="7">
    <source>
        <dbReference type="SAM" id="Phobius"/>
    </source>
</evidence>